<evidence type="ECO:0000256" key="4">
    <source>
        <dbReference type="ARBA" id="ARBA00022982"/>
    </source>
</evidence>
<dbReference type="PANTHER" id="PTHR47627">
    <property type="entry name" value="RUBREDOXIN"/>
    <property type="match status" value="1"/>
</dbReference>
<dbReference type="GO" id="GO:0005506">
    <property type="term" value="F:iron ion binding"/>
    <property type="evidence" value="ECO:0007669"/>
    <property type="project" value="InterPro"/>
</dbReference>
<dbReference type="Pfam" id="PF00301">
    <property type="entry name" value="Rubredoxin"/>
    <property type="match status" value="1"/>
</dbReference>
<dbReference type="OrthoDB" id="9758182at2"/>
<keyword evidence="3" id="KW-0479">Metal-binding</keyword>
<keyword evidence="2" id="KW-0813">Transport</keyword>
<dbReference type="AlphaFoldDB" id="A0A1M6G8U9"/>
<keyword evidence="8" id="KW-1185">Reference proteome</keyword>
<dbReference type="EMBL" id="FQYP01000005">
    <property type="protein sequence ID" value="SHJ06328.1"/>
    <property type="molecule type" value="Genomic_DNA"/>
</dbReference>
<dbReference type="SUPFAM" id="SSF57802">
    <property type="entry name" value="Rubredoxin-like"/>
    <property type="match status" value="1"/>
</dbReference>
<evidence type="ECO:0000313" key="7">
    <source>
        <dbReference type="EMBL" id="SHJ06328.1"/>
    </source>
</evidence>
<protein>
    <submittedName>
        <fullName evidence="7">Rubredoxin</fullName>
    </submittedName>
</protein>
<gene>
    <name evidence="7" type="ORF">SAMN04488508_105138</name>
</gene>
<reference evidence="8" key="1">
    <citation type="submission" date="2016-11" db="EMBL/GenBank/DDBJ databases">
        <authorList>
            <person name="Varghese N."/>
            <person name="Submissions S."/>
        </authorList>
    </citation>
    <scope>NUCLEOTIDE SEQUENCE [LARGE SCALE GENOMIC DNA]</scope>
    <source>
        <strain evidence="8">DSM 22623</strain>
    </source>
</reference>
<proteinExistence type="predicted"/>
<feature type="domain" description="Rubredoxin-like" evidence="6">
    <location>
        <begin position="424"/>
        <end position="475"/>
    </location>
</feature>
<dbReference type="GO" id="GO:0009055">
    <property type="term" value="F:electron transfer activity"/>
    <property type="evidence" value="ECO:0007669"/>
    <property type="project" value="TreeGrafter"/>
</dbReference>
<dbReference type="InterPro" id="IPR024934">
    <property type="entry name" value="Rubredoxin-like_dom"/>
</dbReference>
<dbReference type="SUPFAM" id="SSF55124">
    <property type="entry name" value="Nitrite/Sulfite reductase N-terminal domain-like"/>
    <property type="match status" value="1"/>
</dbReference>
<dbReference type="InterPro" id="IPR036136">
    <property type="entry name" value="Nit/Sulf_reduc_fer-like_dom_sf"/>
</dbReference>
<sequence length="481" mass="55350">MGEKVLLNRIDVKGGVLSPVELQHIIEYAEELGLDMFHFGSRQDIIFPLKDKQGNLISAHTSFDAAFFASEKQQNISSSYVSMDVLNATVWLRGTTYLYILEEFRYTPGLKINIVDPKQQMVPLFTGDLNFIASEHEDYWYLFLKLPGWEEVYYPALIYTWDIAKIAKEIERVYEEVGEVDALFQQLNSTVNTNNRIIEKPLQVQFSPFPYYEGMNKMGINQYWLGLYWRNNQYDLKFLKALCEFCVEHKIGKICLTPWKSFIIKGIPRESKLTLEKLLGQFGINVRHSALELNWHLPVDNAKAFDLKKFLVMNFDQNDISTYGLTFGITADRNQSHYFTSIMIEENKTPQNLTDFVVRPTYNVLHAKNFDPNTRKYIAYAQGIDQMDLPGLLLELTKTYFRNLGVPSSEQSSSSDANKEVLEIEVYQCSNCHTIYDPSVGDVVQEIDAGVAFDDLPDEYCCSVCESPKTYFKSMILAINA</sequence>
<dbReference type="RefSeq" id="WP_073316345.1">
    <property type="nucleotide sequence ID" value="NZ_FQYP01000005.1"/>
</dbReference>
<evidence type="ECO:0000259" key="6">
    <source>
        <dbReference type="PROSITE" id="PS50903"/>
    </source>
</evidence>
<evidence type="ECO:0000256" key="5">
    <source>
        <dbReference type="ARBA" id="ARBA00023004"/>
    </source>
</evidence>
<evidence type="ECO:0000256" key="3">
    <source>
        <dbReference type="ARBA" id="ARBA00022723"/>
    </source>
</evidence>
<dbReference type="STRING" id="570521.SAMN04488508_105138"/>
<evidence type="ECO:0000313" key="8">
    <source>
        <dbReference type="Proteomes" id="UP000184432"/>
    </source>
</evidence>
<evidence type="ECO:0000256" key="1">
    <source>
        <dbReference type="ARBA" id="ARBA00001965"/>
    </source>
</evidence>
<organism evidence="7 8">
    <name type="scientific">Aquimarina spongiae</name>
    <dbReference type="NCBI Taxonomy" id="570521"/>
    <lineage>
        <taxon>Bacteria</taxon>
        <taxon>Pseudomonadati</taxon>
        <taxon>Bacteroidota</taxon>
        <taxon>Flavobacteriia</taxon>
        <taxon>Flavobacteriales</taxon>
        <taxon>Flavobacteriaceae</taxon>
        <taxon>Aquimarina</taxon>
    </lineage>
</organism>
<dbReference type="Proteomes" id="UP000184432">
    <property type="component" value="Unassembled WGS sequence"/>
</dbReference>
<dbReference type="GO" id="GO:0016491">
    <property type="term" value="F:oxidoreductase activity"/>
    <property type="evidence" value="ECO:0007669"/>
    <property type="project" value="InterPro"/>
</dbReference>
<name>A0A1M6G8U9_9FLAO</name>
<dbReference type="CDD" id="cd00730">
    <property type="entry name" value="rubredoxin"/>
    <property type="match status" value="1"/>
</dbReference>
<keyword evidence="5" id="KW-0408">Iron</keyword>
<dbReference type="InterPro" id="IPR050526">
    <property type="entry name" value="Rubredoxin_ET"/>
</dbReference>
<dbReference type="Gene3D" id="2.20.28.10">
    <property type="match status" value="1"/>
</dbReference>
<evidence type="ECO:0000256" key="2">
    <source>
        <dbReference type="ARBA" id="ARBA00022448"/>
    </source>
</evidence>
<dbReference type="PANTHER" id="PTHR47627:SF1">
    <property type="entry name" value="RUBREDOXIN-1-RELATED"/>
    <property type="match status" value="1"/>
</dbReference>
<dbReference type="GO" id="GO:0043448">
    <property type="term" value="P:alkane catabolic process"/>
    <property type="evidence" value="ECO:0007669"/>
    <property type="project" value="TreeGrafter"/>
</dbReference>
<dbReference type="PROSITE" id="PS50903">
    <property type="entry name" value="RUBREDOXIN_LIKE"/>
    <property type="match status" value="1"/>
</dbReference>
<keyword evidence="4" id="KW-0249">Electron transport</keyword>
<accession>A0A1M6G8U9</accession>
<comment type="cofactor">
    <cofactor evidence="1">
        <name>Fe(3+)</name>
        <dbReference type="ChEBI" id="CHEBI:29034"/>
    </cofactor>
</comment>
<dbReference type="InterPro" id="IPR024935">
    <property type="entry name" value="Rubredoxin_dom"/>
</dbReference>